<accession>W9VJG2</accession>
<proteinExistence type="predicted"/>
<dbReference type="AlphaFoldDB" id="W9VJG2"/>
<dbReference type="PATRIC" id="fig|1249627.3.peg.1078"/>
<gene>
    <name evidence="1" type="ORF">D779_0502</name>
</gene>
<comment type="caution">
    <text evidence="1">The sequence shown here is derived from an EMBL/GenBank/DDBJ whole genome shotgun (WGS) entry which is preliminary data.</text>
</comment>
<reference evidence="1 2" key="1">
    <citation type="submission" date="2012-11" db="EMBL/GenBank/DDBJ databases">
        <title>Genome assembly of Thiorhodococcus sp. AK35.</title>
        <authorList>
            <person name="Nupur N."/>
            <person name="Khatri I."/>
            <person name="Subramanian S."/>
            <person name="Pinnaka A."/>
        </authorList>
    </citation>
    <scope>NUCLEOTIDE SEQUENCE [LARGE SCALE GENOMIC DNA]</scope>
    <source>
        <strain evidence="1 2">AK35</strain>
    </source>
</reference>
<evidence type="ECO:0008006" key="3">
    <source>
        <dbReference type="Google" id="ProtNLM"/>
    </source>
</evidence>
<evidence type="ECO:0000313" key="1">
    <source>
        <dbReference type="EMBL" id="EXJ16197.1"/>
    </source>
</evidence>
<name>W9VJG2_9GAMM</name>
<evidence type="ECO:0000313" key="2">
    <source>
        <dbReference type="Proteomes" id="UP000019460"/>
    </source>
</evidence>
<dbReference type="STRING" id="1249627.D779_0502"/>
<organism evidence="1 2">
    <name type="scientific">Imhoffiella purpurea</name>
    <dbReference type="NCBI Taxonomy" id="1249627"/>
    <lineage>
        <taxon>Bacteria</taxon>
        <taxon>Pseudomonadati</taxon>
        <taxon>Pseudomonadota</taxon>
        <taxon>Gammaproteobacteria</taxon>
        <taxon>Chromatiales</taxon>
        <taxon>Chromatiaceae</taxon>
        <taxon>Imhoffiella</taxon>
    </lineage>
</organism>
<dbReference type="EMBL" id="AONC01000014">
    <property type="protein sequence ID" value="EXJ16197.1"/>
    <property type="molecule type" value="Genomic_DNA"/>
</dbReference>
<dbReference type="Proteomes" id="UP000019460">
    <property type="component" value="Unassembled WGS sequence"/>
</dbReference>
<protein>
    <recommendedName>
        <fullName evidence="3">PIN domain-containing protein</fullName>
    </recommendedName>
</protein>
<keyword evidence="2" id="KW-1185">Reference proteome</keyword>
<sequence>MFLDANILFSAAYRDGSPALLLFELASAGRCRLVTSAFAWDEAYINSVVWSPDET</sequence>